<dbReference type="Proteomes" id="UP001200034">
    <property type="component" value="Unassembled WGS sequence"/>
</dbReference>
<gene>
    <name evidence="2" type="ORF">KR093_003898</name>
</gene>
<dbReference type="EMBL" id="JAJJHW010001127">
    <property type="protein sequence ID" value="KAH8377186.1"/>
    <property type="molecule type" value="Genomic_DNA"/>
</dbReference>
<reference evidence="2" key="1">
    <citation type="journal article" date="2021" name="Mol. Ecol. Resour.">
        <title>Phylogenomic analyses of the genus Drosophila reveals genomic signals of climate adaptation.</title>
        <authorList>
            <person name="Li F."/>
            <person name="Rane R.V."/>
            <person name="Luria V."/>
            <person name="Xiong Z."/>
            <person name="Chen J."/>
            <person name="Li Z."/>
            <person name="Catullo R.A."/>
            <person name="Griffin P.C."/>
            <person name="Schiffer M."/>
            <person name="Pearce S."/>
            <person name="Lee S.F."/>
            <person name="McElroy K."/>
            <person name="Stocker A."/>
            <person name="Shirriffs J."/>
            <person name="Cockerell F."/>
            <person name="Coppin C."/>
            <person name="Sgro C.M."/>
            <person name="Karger A."/>
            <person name="Cain J.W."/>
            <person name="Weber J.A."/>
            <person name="Santpere G."/>
            <person name="Kirschner M.W."/>
            <person name="Hoffmann A.A."/>
            <person name="Oakeshott J.G."/>
            <person name="Zhang G."/>
        </authorList>
    </citation>
    <scope>NUCLEOTIDE SEQUENCE</scope>
    <source>
        <strain evidence="2">BGI-SZ-2011g</strain>
    </source>
</reference>
<feature type="compositionally biased region" description="Low complexity" evidence="1">
    <location>
        <begin position="88"/>
        <end position="115"/>
    </location>
</feature>
<keyword evidence="3" id="KW-1185">Reference proteome</keyword>
<name>A0AAD4K4Z2_9MUSC</name>
<accession>A0AAD4K4Z2</accession>
<sequence length="193" mass="21600">MQPSPPDDPPSHVRPYCGLGSHYLREPHMTIDDPQMVNFAKYLNPDLRRTTLICGSCFETLLMIYKVKMRHATKLRKGKKRIEAQTNSISDVSSSQHQSQNSAVSPPSTPSQSSQEFNRMQTSQAAKRRREESQPEKTPSGGRGIDDDDDSMLSLNAVNGTRLPHIQPIPKRRQVEHLNKTSMDIYLAGTTGG</sequence>
<evidence type="ECO:0000256" key="1">
    <source>
        <dbReference type="SAM" id="MobiDB-lite"/>
    </source>
</evidence>
<feature type="compositionally biased region" description="Polar residues" evidence="1">
    <location>
        <begin position="116"/>
        <end position="125"/>
    </location>
</feature>
<feature type="region of interest" description="Disordered" evidence="1">
    <location>
        <begin position="73"/>
        <end position="163"/>
    </location>
</feature>
<evidence type="ECO:0000313" key="2">
    <source>
        <dbReference type="EMBL" id="KAH8377186.1"/>
    </source>
</evidence>
<organism evidence="2 3">
    <name type="scientific">Drosophila rubida</name>
    <dbReference type="NCBI Taxonomy" id="30044"/>
    <lineage>
        <taxon>Eukaryota</taxon>
        <taxon>Metazoa</taxon>
        <taxon>Ecdysozoa</taxon>
        <taxon>Arthropoda</taxon>
        <taxon>Hexapoda</taxon>
        <taxon>Insecta</taxon>
        <taxon>Pterygota</taxon>
        <taxon>Neoptera</taxon>
        <taxon>Endopterygota</taxon>
        <taxon>Diptera</taxon>
        <taxon>Brachycera</taxon>
        <taxon>Muscomorpha</taxon>
        <taxon>Ephydroidea</taxon>
        <taxon>Drosophilidae</taxon>
        <taxon>Drosophila</taxon>
    </lineage>
</organism>
<comment type="caution">
    <text evidence="2">The sequence shown here is derived from an EMBL/GenBank/DDBJ whole genome shotgun (WGS) entry which is preliminary data.</text>
</comment>
<evidence type="ECO:0000313" key="3">
    <source>
        <dbReference type="Proteomes" id="UP001200034"/>
    </source>
</evidence>
<protein>
    <submittedName>
        <fullName evidence="2">Uncharacterized protein</fullName>
    </submittedName>
</protein>
<proteinExistence type="predicted"/>
<dbReference type="AlphaFoldDB" id="A0AAD4K4Z2"/>